<sequence length="271" mass="28192">MSQELLDRLIGAAPPSTVDVEAVITRTRRRQRVLRAAASGSVAVAVLVATLVGVGLAGRREPVPVAQQPVPPAASSPASTPSAGVPADNVENDTAGGRQRTLDRLRTAVERATAAHAPGTAWIYMPDARGEKRTPDGHLRMWTTKDPWSFEGRSGITGGGRKGGFYVSLRPAGCAGGQSCSPLYECDGTVPACEKTTTSGGLTLVHYVDEPGNGWLFYGVDVLLPGGDHALRMTAVNYFGGDGSPPSATMPVLSRDQLDAIAVDVAGEFTG</sequence>
<keyword evidence="2" id="KW-1133">Transmembrane helix</keyword>
<accession>A0A7W7H4A0</accession>
<evidence type="ECO:0000313" key="4">
    <source>
        <dbReference type="Proteomes" id="UP000546162"/>
    </source>
</evidence>
<evidence type="ECO:0000256" key="2">
    <source>
        <dbReference type="SAM" id="Phobius"/>
    </source>
</evidence>
<feature type="region of interest" description="Disordered" evidence="1">
    <location>
        <begin position="65"/>
        <end position="99"/>
    </location>
</feature>
<protein>
    <submittedName>
        <fullName evidence="3">Uncharacterized protein</fullName>
    </submittedName>
</protein>
<organism evidence="3 4">
    <name type="scientific">Actinoplanes octamycinicus</name>
    <dbReference type="NCBI Taxonomy" id="135948"/>
    <lineage>
        <taxon>Bacteria</taxon>
        <taxon>Bacillati</taxon>
        <taxon>Actinomycetota</taxon>
        <taxon>Actinomycetes</taxon>
        <taxon>Micromonosporales</taxon>
        <taxon>Micromonosporaceae</taxon>
        <taxon>Actinoplanes</taxon>
    </lineage>
</organism>
<keyword evidence="2" id="KW-0472">Membrane</keyword>
<dbReference type="Proteomes" id="UP000546162">
    <property type="component" value="Unassembled WGS sequence"/>
</dbReference>
<feature type="transmembrane region" description="Helical" evidence="2">
    <location>
        <begin position="36"/>
        <end position="58"/>
    </location>
</feature>
<gene>
    <name evidence="3" type="ORF">BJY16_007155</name>
</gene>
<dbReference type="AlphaFoldDB" id="A0A7W7H4A0"/>
<name>A0A7W7H4A0_9ACTN</name>
<proteinExistence type="predicted"/>
<keyword evidence="2" id="KW-0812">Transmembrane</keyword>
<evidence type="ECO:0000256" key="1">
    <source>
        <dbReference type="SAM" id="MobiDB-lite"/>
    </source>
</evidence>
<feature type="compositionally biased region" description="Low complexity" evidence="1">
    <location>
        <begin position="75"/>
        <end position="87"/>
    </location>
</feature>
<reference evidence="3 4" key="1">
    <citation type="submission" date="2020-08" db="EMBL/GenBank/DDBJ databases">
        <title>Sequencing the genomes of 1000 actinobacteria strains.</title>
        <authorList>
            <person name="Klenk H.-P."/>
        </authorList>
    </citation>
    <scope>NUCLEOTIDE SEQUENCE [LARGE SCALE GENOMIC DNA]</scope>
    <source>
        <strain evidence="3 4">DSM 45809</strain>
    </source>
</reference>
<comment type="caution">
    <text evidence="3">The sequence shown here is derived from an EMBL/GenBank/DDBJ whole genome shotgun (WGS) entry which is preliminary data.</text>
</comment>
<dbReference type="EMBL" id="JACHNB010000001">
    <property type="protein sequence ID" value="MBB4743696.1"/>
    <property type="molecule type" value="Genomic_DNA"/>
</dbReference>
<keyword evidence="4" id="KW-1185">Reference proteome</keyword>
<evidence type="ECO:0000313" key="3">
    <source>
        <dbReference type="EMBL" id="MBB4743696.1"/>
    </source>
</evidence>
<dbReference type="RefSeq" id="WP_185043955.1">
    <property type="nucleotide sequence ID" value="NZ_BAABFG010000005.1"/>
</dbReference>